<feature type="domain" description="Response regulatory" evidence="7">
    <location>
        <begin position="4"/>
        <end position="120"/>
    </location>
</feature>
<dbReference type="InterPro" id="IPR011006">
    <property type="entry name" value="CheY-like_superfamily"/>
</dbReference>
<dbReference type="InterPro" id="IPR039420">
    <property type="entry name" value="WalR-like"/>
</dbReference>
<evidence type="ECO:0000313" key="8">
    <source>
        <dbReference type="EMBL" id="QDX25245.1"/>
    </source>
</evidence>
<evidence type="ECO:0000256" key="4">
    <source>
        <dbReference type="ARBA" id="ARBA00023125"/>
    </source>
</evidence>
<organism evidence="8 9">
    <name type="scientific">Sphingomonas suaedae</name>
    <dbReference type="NCBI Taxonomy" id="2599297"/>
    <lineage>
        <taxon>Bacteria</taxon>
        <taxon>Pseudomonadati</taxon>
        <taxon>Pseudomonadota</taxon>
        <taxon>Alphaproteobacteria</taxon>
        <taxon>Sphingomonadales</taxon>
        <taxon>Sphingomonadaceae</taxon>
        <taxon>Sphingomonas</taxon>
    </lineage>
</organism>
<dbReference type="EMBL" id="CP042239">
    <property type="protein sequence ID" value="QDX25245.1"/>
    <property type="molecule type" value="Genomic_DNA"/>
</dbReference>
<gene>
    <name evidence="8" type="ORF">FPZ54_03850</name>
</gene>
<dbReference type="Pfam" id="PF00072">
    <property type="entry name" value="Response_reg"/>
    <property type="match status" value="1"/>
</dbReference>
<evidence type="ECO:0000256" key="1">
    <source>
        <dbReference type="ARBA" id="ARBA00022553"/>
    </source>
</evidence>
<reference evidence="8 9" key="1">
    <citation type="submission" date="2019-07" db="EMBL/GenBank/DDBJ databases">
        <title>Sphingomonas alkalisoli sp. nov., isolated from rhizosphere soil of Suaedae salsa.</title>
        <authorList>
            <person name="Zhang H."/>
            <person name="Xu L."/>
            <person name="Zhang J.-X."/>
            <person name="Sun J.-Q."/>
        </authorList>
    </citation>
    <scope>NUCLEOTIDE SEQUENCE [LARGE SCALE GENOMIC DNA]</scope>
    <source>
        <strain evidence="8 9">XS-10</strain>
    </source>
</reference>
<evidence type="ECO:0000256" key="3">
    <source>
        <dbReference type="ARBA" id="ARBA00023015"/>
    </source>
</evidence>
<keyword evidence="5" id="KW-0804">Transcription</keyword>
<proteinExistence type="predicted"/>
<dbReference type="RefSeq" id="WP_145845147.1">
    <property type="nucleotide sequence ID" value="NZ_CP042239.1"/>
</dbReference>
<evidence type="ECO:0000256" key="5">
    <source>
        <dbReference type="ARBA" id="ARBA00023163"/>
    </source>
</evidence>
<dbReference type="GO" id="GO:0006355">
    <property type="term" value="P:regulation of DNA-templated transcription"/>
    <property type="evidence" value="ECO:0007669"/>
    <property type="project" value="TreeGrafter"/>
</dbReference>
<dbReference type="GO" id="GO:0000976">
    <property type="term" value="F:transcription cis-regulatory region binding"/>
    <property type="evidence" value="ECO:0007669"/>
    <property type="project" value="TreeGrafter"/>
</dbReference>
<sequence length="124" mass="14202">MNRTILICDDNELLVELLSFRLENKGYRVLIARDGAQAVELAEQHLPDAIILDTMMPVMDGQLVLRRLRRQSETAAIPVIMLTARKQQRDIVDAFDLGASDYLVKPFIPEELMMRLARLLPELK</sequence>
<keyword evidence="2" id="KW-0902">Two-component regulatory system</keyword>
<name>A0A518RCQ3_9SPHN</name>
<feature type="modified residue" description="4-aspartylphosphate" evidence="6">
    <location>
        <position position="53"/>
    </location>
</feature>
<dbReference type="KEGG" id="ssua:FPZ54_03850"/>
<keyword evidence="3" id="KW-0805">Transcription regulation</keyword>
<dbReference type="SMART" id="SM00448">
    <property type="entry name" value="REC"/>
    <property type="match status" value="1"/>
</dbReference>
<dbReference type="CDD" id="cd17574">
    <property type="entry name" value="REC_OmpR"/>
    <property type="match status" value="1"/>
</dbReference>
<evidence type="ECO:0000256" key="2">
    <source>
        <dbReference type="ARBA" id="ARBA00023012"/>
    </source>
</evidence>
<keyword evidence="1 6" id="KW-0597">Phosphoprotein</keyword>
<dbReference type="OrthoDB" id="9786548at2"/>
<dbReference type="PANTHER" id="PTHR48111">
    <property type="entry name" value="REGULATOR OF RPOS"/>
    <property type="match status" value="1"/>
</dbReference>
<evidence type="ECO:0000313" key="9">
    <source>
        <dbReference type="Proteomes" id="UP000318055"/>
    </source>
</evidence>
<dbReference type="GO" id="GO:0005829">
    <property type="term" value="C:cytosol"/>
    <property type="evidence" value="ECO:0007669"/>
    <property type="project" value="TreeGrafter"/>
</dbReference>
<dbReference type="GO" id="GO:0000156">
    <property type="term" value="F:phosphorelay response regulator activity"/>
    <property type="evidence" value="ECO:0007669"/>
    <property type="project" value="TreeGrafter"/>
</dbReference>
<keyword evidence="9" id="KW-1185">Reference proteome</keyword>
<accession>A0A518RCQ3</accession>
<evidence type="ECO:0000256" key="6">
    <source>
        <dbReference type="PROSITE-ProRule" id="PRU00169"/>
    </source>
</evidence>
<keyword evidence="4" id="KW-0238">DNA-binding</keyword>
<dbReference type="SUPFAM" id="SSF52172">
    <property type="entry name" value="CheY-like"/>
    <property type="match status" value="1"/>
</dbReference>
<dbReference type="PROSITE" id="PS50110">
    <property type="entry name" value="RESPONSE_REGULATORY"/>
    <property type="match status" value="1"/>
</dbReference>
<dbReference type="Proteomes" id="UP000318055">
    <property type="component" value="Chromosome"/>
</dbReference>
<dbReference type="AlphaFoldDB" id="A0A518RCQ3"/>
<dbReference type="Gene3D" id="3.40.50.2300">
    <property type="match status" value="1"/>
</dbReference>
<dbReference type="GO" id="GO:0032993">
    <property type="term" value="C:protein-DNA complex"/>
    <property type="evidence" value="ECO:0007669"/>
    <property type="project" value="TreeGrafter"/>
</dbReference>
<dbReference type="FunFam" id="3.40.50.2300:FF:000001">
    <property type="entry name" value="DNA-binding response regulator PhoB"/>
    <property type="match status" value="1"/>
</dbReference>
<protein>
    <submittedName>
        <fullName evidence="8">Response regulator</fullName>
    </submittedName>
</protein>
<evidence type="ECO:0000259" key="7">
    <source>
        <dbReference type="PROSITE" id="PS50110"/>
    </source>
</evidence>
<dbReference type="InterPro" id="IPR001789">
    <property type="entry name" value="Sig_transdc_resp-reg_receiver"/>
</dbReference>
<dbReference type="PANTHER" id="PTHR48111:SF1">
    <property type="entry name" value="TWO-COMPONENT RESPONSE REGULATOR ORR33"/>
    <property type="match status" value="1"/>
</dbReference>